<evidence type="ECO:0000259" key="2">
    <source>
        <dbReference type="PROSITE" id="PS50076"/>
    </source>
</evidence>
<dbReference type="EnsemblPlants" id="ONIVA03G42090.1">
    <property type="protein sequence ID" value="ONIVA03G42090.1"/>
    <property type="gene ID" value="ONIVA03G42090"/>
</dbReference>
<feature type="compositionally biased region" description="Low complexity" evidence="1">
    <location>
        <begin position="980"/>
        <end position="990"/>
    </location>
</feature>
<dbReference type="SMART" id="SM00271">
    <property type="entry name" value="DnaJ"/>
    <property type="match status" value="4"/>
</dbReference>
<dbReference type="Gene3D" id="1.10.287.110">
    <property type="entry name" value="DnaJ domain"/>
    <property type="match status" value="4"/>
</dbReference>
<reference evidence="3" key="2">
    <citation type="submission" date="2018-04" db="EMBL/GenBank/DDBJ databases">
        <title>OnivRS2 (Oryza nivara Reference Sequence Version 2).</title>
        <authorList>
            <person name="Zhang J."/>
            <person name="Kudrna D."/>
            <person name="Lee S."/>
            <person name="Talag J."/>
            <person name="Rajasekar S."/>
            <person name="Welchert J."/>
            <person name="Hsing Y.-I."/>
            <person name="Wing R.A."/>
        </authorList>
    </citation>
    <scope>NUCLEOTIDE SEQUENCE [LARGE SCALE GENOMIC DNA]</scope>
    <source>
        <strain evidence="3">SL10</strain>
    </source>
</reference>
<feature type="compositionally biased region" description="Basic residues" evidence="1">
    <location>
        <begin position="968"/>
        <end position="977"/>
    </location>
</feature>
<sequence>MATGRDAEEAYELAENRFLANDIAGALRVAREAQRLIYPAALPAGLANAVAAYEVHHAASRSDGGRWYAVLAVGDPSAPTTSSGINGAVITHKSLKQQYRRLCLVLHPDKNSSAAADGAFKLLQEAWGELSLLHPPGSGATPVSWSSPPPPPAAAEAPEWKAPRQAKPRRRAMRCPHCGCSFVAVVSDAVSGVNCLDCNRWVSTSSQSGPAPPPPPQPPPPPPPHQRETPSPSPPPQPQFPCPGNCSRCGAKFTATVSIGTLRASIDHSLRCNPSPMATGRNDEEEAEKAYELAENRFRANDIAGALHAAREARRLFPPLPGVASAVAAYEVHHAAASRADAGDKWYAILAVGDDSSATTSSGTNGAAAVITHEDLKHQYHRLCLLLHPDKNAAAAAEGAFKSCSGRRGTTSRFSTRRAPPRLLRCPPPPPPPPPGPRRISCRKCRGSFFTVVGDGVSGVNCVHCNRWVSLFPCPARCARCGVRFTETVSTGTRLLRCAACERSSYVFPKLQLILFASIDHASPMATPGRVEELAAENAYKLAENRFLADDITGALRAARAAQRVFPALPGLANAIAAYEVHAAATTSRANGGGKWYAILAVSDDSTTTSTGISGAAVITHESLKQQYRRLCLVLHPDKNSSAAAEGAFKLLREAWDKLSLLHPPGSAAAPVSCPPPPATAQPPDWMPRQPGPHRRTMFCPNCRCSFATVVDDGVSGVNCVNCNHWVSTLWQTGRAPPPPQQQQQSSSRFPCPTPCPGCDAKFTGTVSIGKHLLPCRACNKCFLVFPTPGALDTHAKRENAISNQEQAEEACRRAEEFFLAGNIASAHRLARRAQRLCPSLPGVANALAAYDVHAAAAANPGRPNWYAVLGIDQPSSAAAAAVTRDAIKRQFRRRSLLVHPDKNRSAAADGAFKLLRQACDALSDHHHPNAAAASAPRRRPGGASTGRATRRWRPRRPGAAAPPPMRRGPRGVKGRHPWSSTASAATASSEPDEFGVTCRWCRRPVRPPWVRRKPSSPTTKAPPPPRPKPEMFPCPGQCPRCGAQFASMVCAGKWHLRCKTCSKYTMVDVQGPDMATCSRVAFSFFPVRQDQNKCLSHMET</sequence>
<reference evidence="3" key="1">
    <citation type="submission" date="2015-04" db="UniProtKB">
        <authorList>
            <consortium name="EnsemblPlants"/>
        </authorList>
    </citation>
    <scope>IDENTIFICATION</scope>
    <source>
        <strain evidence="3">SL10</strain>
    </source>
</reference>
<dbReference type="Pfam" id="PF00226">
    <property type="entry name" value="DnaJ"/>
    <property type="match status" value="3"/>
</dbReference>
<dbReference type="PANTHER" id="PTHR44137">
    <property type="entry name" value="BNAC03G44070D PROTEIN"/>
    <property type="match status" value="1"/>
</dbReference>
<dbReference type="AlphaFoldDB" id="A0A0E0GW53"/>
<dbReference type="InterPro" id="IPR036869">
    <property type="entry name" value="J_dom_sf"/>
</dbReference>
<dbReference type="SUPFAM" id="SSF46565">
    <property type="entry name" value="Chaperone J-domain"/>
    <property type="match status" value="4"/>
</dbReference>
<protein>
    <recommendedName>
        <fullName evidence="2">J domain-containing protein</fullName>
    </recommendedName>
</protein>
<feature type="domain" description="J" evidence="2">
    <location>
        <begin position="595"/>
        <end position="664"/>
    </location>
</feature>
<feature type="domain" description="J" evidence="2">
    <location>
        <begin position="66"/>
        <end position="135"/>
    </location>
</feature>
<evidence type="ECO:0000256" key="1">
    <source>
        <dbReference type="SAM" id="MobiDB-lite"/>
    </source>
</evidence>
<feature type="region of interest" description="Disordered" evidence="1">
    <location>
        <begin position="407"/>
        <end position="437"/>
    </location>
</feature>
<evidence type="ECO:0000313" key="4">
    <source>
        <dbReference type="Proteomes" id="UP000006591"/>
    </source>
</evidence>
<dbReference type="InterPro" id="IPR001623">
    <property type="entry name" value="DnaJ_domain"/>
</dbReference>
<dbReference type="OMA" id="LEMWCEV"/>
<dbReference type="PROSITE" id="PS50076">
    <property type="entry name" value="DNAJ_2"/>
    <property type="match status" value="3"/>
</dbReference>
<feature type="domain" description="J" evidence="2">
    <location>
        <begin position="865"/>
        <end position="928"/>
    </location>
</feature>
<proteinExistence type="predicted"/>
<keyword evidence="4" id="KW-1185">Reference proteome</keyword>
<feature type="region of interest" description="Disordered" evidence="1">
    <location>
        <begin position="1010"/>
        <end position="1029"/>
    </location>
</feature>
<feature type="region of interest" description="Disordered" evidence="1">
    <location>
        <begin position="135"/>
        <end position="165"/>
    </location>
</feature>
<dbReference type="Gramene" id="ONIVA03G42090.1">
    <property type="protein sequence ID" value="ONIVA03G42090.1"/>
    <property type="gene ID" value="ONIVA03G42090"/>
</dbReference>
<dbReference type="GO" id="GO:0005783">
    <property type="term" value="C:endoplasmic reticulum"/>
    <property type="evidence" value="ECO:0007669"/>
    <property type="project" value="UniProtKB-ARBA"/>
</dbReference>
<feature type="region of interest" description="Disordered" evidence="1">
    <location>
        <begin position="928"/>
        <end position="991"/>
    </location>
</feature>
<dbReference type="CDD" id="cd06257">
    <property type="entry name" value="DnaJ"/>
    <property type="match status" value="4"/>
</dbReference>
<dbReference type="HOGENOM" id="CLU_262170_0_0_1"/>
<feature type="compositionally biased region" description="Pro residues" evidence="1">
    <location>
        <begin position="426"/>
        <end position="437"/>
    </location>
</feature>
<name>A0A0E0GW53_ORYNI</name>
<organism evidence="3">
    <name type="scientific">Oryza nivara</name>
    <name type="common">Indian wild rice</name>
    <name type="synonym">Oryza sativa f. spontanea</name>
    <dbReference type="NCBI Taxonomy" id="4536"/>
    <lineage>
        <taxon>Eukaryota</taxon>
        <taxon>Viridiplantae</taxon>
        <taxon>Streptophyta</taxon>
        <taxon>Embryophyta</taxon>
        <taxon>Tracheophyta</taxon>
        <taxon>Spermatophyta</taxon>
        <taxon>Magnoliopsida</taxon>
        <taxon>Liliopsida</taxon>
        <taxon>Poales</taxon>
        <taxon>Poaceae</taxon>
        <taxon>BOP clade</taxon>
        <taxon>Oryzoideae</taxon>
        <taxon>Oryzeae</taxon>
        <taxon>Oryzinae</taxon>
        <taxon>Oryza</taxon>
    </lineage>
</organism>
<accession>A0A0E0GW53</accession>
<evidence type="ECO:0000313" key="3">
    <source>
        <dbReference type="EnsemblPlants" id="ONIVA03G42090.1"/>
    </source>
</evidence>
<feature type="compositionally biased region" description="Pro residues" evidence="1">
    <location>
        <begin position="231"/>
        <end position="240"/>
    </location>
</feature>
<feature type="region of interest" description="Disordered" evidence="1">
    <location>
        <begin position="204"/>
        <end position="240"/>
    </location>
</feature>
<feature type="compositionally biased region" description="Pro residues" evidence="1">
    <location>
        <begin position="210"/>
        <end position="224"/>
    </location>
</feature>
<dbReference type="Proteomes" id="UP000006591">
    <property type="component" value="Chromosome 3"/>
</dbReference>
<dbReference type="PANTHER" id="PTHR44137:SF63">
    <property type="entry name" value="OS10G0188200 PROTEIN"/>
    <property type="match status" value="1"/>
</dbReference>